<organism evidence="2 3">
    <name type="scientific">Acorus gramineus</name>
    <name type="common">Dwarf sweet flag</name>
    <dbReference type="NCBI Taxonomy" id="55184"/>
    <lineage>
        <taxon>Eukaryota</taxon>
        <taxon>Viridiplantae</taxon>
        <taxon>Streptophyta</taxon>
        <taxon>Embryophyta</taxon>
        <taxon>Tracheophyta</taxon>
        <taxon>Spermatophyta</taxon>
        <taxon>Magnoliopsida</taxon>
        <taxon>Liliopsida</taxon>
        <taxon>Acoraceae</taxon>
        <taxon>Acorus</taxon>
    </lineage>
</organism>
<sequence>MVEVINIESHESGLDNPGEEEEEEEPFEEVLEGANEGPEEGECRITHSRKARGSVESMDDVNSAIKISRYLANEDDANEMKMEVQLKEKVVEGHLREDLQHMSRGHPQEISHKVIEAMNRYARLSNEERLLYIQRVEERRKRRKTMSDAARKEGLGSTSHSTNIERRRSCLLRAQLNSYEHQATTSLKTLTMSECGGDNGEERSKALDLPTNSYTTLQCSPDLSSPPSDVSEDHIFNFSVGQMK</sequence>
<protein>
    <submittedName>
        <fullName evidence="2">Uncharacterized protein</fullName>
    </submittedName>
</protein>
<gene>
    <name evidence="2" type="ORF">QJS04_geneDACA006631</name>
</gene>
<feature type="compositionally biased region" description="Acidic residues" evidence="1">
    <location>
        <begin position="17"/>
        <end position="31"/>
    </location>
</feature>
<dbReference type="AlphaFoldDB" id="A0AAV9A2Q0"/>
<feature type="compositionally biased region" description="Basic and acidic residues" evidence="1">
    <location>
        <begin position="139"/>
        <end position="154"/>
    </location>
</feature>
<dbReference type="Proteomes" id="UP001179952">
    <property type="component" value="Unassembled WGS sequence"/>
</dbReference>
<feature type="region of interest" description="Disordered" evidence="1">
    <location>
        <begin position="139"/>
        <end position="162"/>
    </location>
</feature>
<evidence type="ECO:0000256" key="1">
    <source>
        <dbReference type="SAM" id="MobiDB-lite"/>
    </source>
</evidence>
<evidence type="ECO:0000313" key="2">
    <source>
        <dbReference type="EMBL" id="KAK1258428.1"/>
    </source>
</evidence>
<keyword evidence="3" id="KW-1185">Reference proteome</keyword>
<dbReference type="EMBL" id="JAUJYN010000017">
    <property type="protein sequence ID" value="KAK1258428.1"/>
    <property type="molecule type" value="Genomic_DNA"/>
</dbReference>
<proteinExistence type="predicted"/>
<evidence type="ECO:0000313" key="3">
    <source>
        <dbReference type="Proteomes" id="UP001179952"/>
    </source>
</evidence>
<name>A0AAV9A2Q0_ACOGR</name>
<accession>A0AAV9A2Q0</accession>
<reference evidence="2" key="2">
    <citation type="submission" date="2023-06" db="EMBL/GenBank/DDBJ databases">
        <authorList>
            <person name="Ma L."/>
            <person name="Liu K.-W."/>
            <person name="Li Z."/>
            <person name="Hsiao Y.-Y."/>
            <person name="Qi Y."/>
            <person name="Fu T."/>
            <person name="Tang G."/>
            <person name="Zhang D."/>
            <person name="Sun W.-H."/>
            <person name="Liu D.-K."/>
            <person name="Li Y."/>
            <person name="Chen G.-Z."/>
            <person name="Liu X.-D."/>
            <person name="Liao X.-Y."/>
            <person name="Jiang Y.-T."/>
            <person name="Yu X."/>
            <person name="Hao Y."/>
            <person name="Huang J."/>
            <person name="Zhao X.-W."/>
            <person name="Ke S."/>
            <person name="Chen Y.-Y."/>
            <person name="Wu W.-L."/>
            <person name="Hsu J.-L."/>
            <person name="Lin Y.-F."/>
            <person name="Huang M.-D."/>
            <person name="Li C.-Y."/>
            <person name="Huang L."/>
            <person name="Wang Z.-W."/>
            <person name="Zhao X."/>
            <person name="Zhong W.-Y."/>
            <person name="Peng D.-H."/>
            <person name="Ahmad S."/>
            <person name="Lan S."/>
            <person name="Zhang J.-S."/>
            <person name="Tsai W.-C."/>
            <person name="Van De Peer Y."/>
            <person name="Liu Z.-J."/>
        </authorList>
    </citation>
    <scope>NUCLEOTIDE SEQUENCE</scope>
    <source>
        <strain evidence="2">SCP</strain>
        <tissue evidence="2">Leaves</tissue>
    </source>
</reference>
<comment type="caution">
    <text evidence="2">The sequence shown here is derived from an EMBL/GenBank/DDBJ whole genome shotgun (WGS) entry which is preliminary data.</text>
</comment>
<reference evidence="2" key="1">
    <citation type="journal article" date="2023" name="Nat. Commun.">
        <title>Diploid and tetraploid genomes of Acorus and the evolution of monocots.</title>
        <authorList>
            <person name="Ma L."/>
            <person name="Liu K.W."/>
            <person name="Li Z."/>
            <person name="Hsiao Y.Y."/>
            <person name="Qi Y."/>
            <person name="Fu T."/>
            <person name="Tang G.D."/>
            <person name="Zhang D."/>
            <person name="Sun W.H."/>
            <person name="Liu D.K."/>
            <person name="Li Y."/>
            <person name="Chen G.Z."/>
            <person name="Liu X.D."/>
            <person name="Liao X.Y."/>
            <person name="Jiang Y.T."/>
            <person name="Yu X."/>
            <person name="Hao Y."/>
            <person name="Huang J."/>
            <person name="Zhao X.W."/>
            <person name="Ke S."/>
            <person name="Chen Y.Y."/>
            <person name="Wu W.L."/>
            <person name="Hsu J.L."/>
            <person name="Lin Y.F."/>
            <person name="Huang M.D."/>
            <person name="Li C.Y."/>
            <person name="Huang L."/>
            <person name="Wang Z.W."/>
            <person name="Zhao X."/>
            <person name="Zhong W.Y."/>
            <person name="Peng D.H."/>
            <person name="Ahmad S."/>
            <person name="Lan S."/>
            <person name="Zhang J.S."/>
            <person name="Tsai W.C."/>
            <person name="Van de Peer Y."/>
            <person name="Liu Z.J."/>
        </authorList>
    </citation>
    <scope>NUCLEOTIDE SEQUENCE</scope>
    <source>
        <strain evidence="2">SCP</strain>
    </source>
</reference>
<feature type="region of interest" description="Disordered" evidence="1">
    <location>
        <begin position="1"/>
        <end position="43"/>
    </location>
</feature>